<feature type="compositionally biased region" description="Low complexity" evidence="13">
    <location>
        <begin position="209"/>
        <end position="224"/>
    </location>
</feature>
<comment type="catalytic activity">
    <reaction evidence="11">
        <text>tRNA(Glu) + L-glutamate + ATP = L-glutamyl-tRNA(Glu) + AMP + diphosphate</text>
        <dbReference type="Rhea" id="RHEA:23540"/>
        <dbReference type="Rhea" id="RHEA-COMP:9663"/>
        <dbReference type="Rhea" id="RHEA-COMP:9680"/>
        <dbReference type="ChEBI" id="CHEBI:29985"/>
        <dbReference type="ChEBI" id="CHEBI:30616"/>
        <dbReference type="ChEBI" id="CHEBI:33019"/>
        <dbReference type="ChEBI" id="CHEBI:78442"/>
        <dbReference type="ChEBI" id="CHEBI:78520"/>
        <dbReference type="ChEBI" id="CHEBI:456215"/>
        <dbReference type="EC" id="6.1.1.17"/>
    </reaction>
</comment>
<evidence type="ECO:0000256" key="13">
    <source>
        <dbReference type="SAM" id="MobiDB-lite"/>
    </source>
</evidence>
<dbReference type="SUPFAM" id="SSF47616">
    <property type="entry name" value="GST C-terminal domain-like"/>
    <property type="match status" value="1"/>
</dbReference>
<dbReference type="InterPro" id="IPR049437">
    <property type="entry name" value="tRNA-synt_1c_C2"/>
</dbReference>
<dbReference type="Gene3D" id="2.40.240.10">
    <property type="entry name" value="Ribosomal Protein L25, Chain P"/>
    <property type="match status" value="2"/>
</dbReference>
<dbReference type="InterPro" id="IPR001412">
    <property type="entry name" value="aa-tRNA-synth_I_CS"/>
</dbReference>
<name>A0A2C6L848_9APIC</name>
<evidence type="ECO:0000256" key="10">
    <source>
        <dbReference type="ARBA" id="ARBA00030865"/>
    </source>
</evidence>
<evidence type="ECO:0000259" key="14">
    <source>
        <dbReference type="PROSITE" id="PS50405"/>
    </source>
</evidence>
<evidence type="ECO:0000256" key="1">
    <source>
        <dbReference type="ARBA" id="ARBA00004496"/>
    </source>
</evidence>
<dbReference type="RefSeq" id="XP_067925150.1">
    <property type="nucleotide sequence ID" value="XM_068062874.1"/>
</dbReference>
<keyword evidence="9 12" id="KW-0030">Aminoacyl-tRNA synthetase</keyword>
<evidence type="ECO:0000256" key="11">
    <source>
        <dbReference type="ARBA" id="ARBA00048351"/>
    </source>
</evidence>
<dbReference type="InterPro" id="IPR020061">
    <property type="entry name" value="Glu_tRNA_lig_a-bdl"/>
</dbReference>
<keyword evidence="7 12" id="KW-0067">ATP-binding</keyword>
<keyword evidence="8 12" id="KW-0648">Protein biosynthesis</keyword>
<comment type="subcellular location">
    <subcellularLocation>
        <location evidence="1">Cytoplasm</location>
    </subcellularLocation>
</comment>
<dbReference type="NCBIfam" id="TIGR00463">
    <property type="entry name" value="gltX_arch"/>
    <property type="match status" value="1"/>
</dbReference>
<dbReference type="InterPro" id="IPR004526">
    <property type="entry name" value="Glu-tRNA-synth_arc/euk"/>
</dbReference>
<dbReference type="InterPro" id="IPR011035">
    <property type="entry name" value="Ribosomal_bL25/Gln-tRNA_synth"/>
</dbReference>
<dbReference type="InterPro" id="IPR020059">
    <property type="entry name" value="Glu/Gln-tRNA-synth_Ib_codon-bd"/>
</dbReference>
<dbReference type="Gene3D" id="3.40.50.620">
    <property type="entry name" value="HUPs"/>
    <property type="match status" value="1"/>
</dbReference>
<keyword evidence="16" id="KW-1185">Reference proteome</keyword>
<comment type="similarity">
    <text evidence="2">Belongs to the class-I aminoacyl-tRNA synthetase family. Glutamate--tRNA ligase type 2 subfamily.</text>
</comment>
<dbReference type="Pfam" id="PF03950">
    <property type="entry name" value="tRNA-synt_1c_C"/>
    <property type="match status" value="1"/>
</dbReference>
<dbReference type="FunFam" id="1.10.1160.10:FF:000001">
    <property type="entry name" value="Glutamine--tRNA ligase"/>
    <property type="match status" value="1"/>
</dbReference>
<protein>
    <recommendedName>
        <fullName evidence="3">glutamate--tRNA ligase</fullName>
        <ecNumber evidence="3">6.1.1.17</ecNumber>
    </recommendedName>
    <alternativeName>
        <fullName evidence="10">Glutamyl-tRNA synthetase</fullName>
    </alternativeName>
</protein>
<reference evidence="15 16" key="1">
    <citation type="journal article" date="2017" name="Int. J. Parasitol.">
        <title>The genome of the protozoan parasite Cystoisospora suis and a reverse vaccinology approach to identify vaccine candidates.</title>
        <authorList>
            <person name="Palmieri N."/>
            <person name="Shrestha A."/>
            <person name="Ruttkowski B."/>
            <person name="Beck T."/>
            <person name="Vogl C."/>
            <person name="Tomley F."/>
            <person name="Blake D.P."/>
            <person name="Joachim A."/>
        </authorList>
    </citation>
    <scope>NUCLEOTIDE SEQUENCE [LARGE SCALE GENOMIC DNA]</scope>
    <source>
        <strain evidence="15 16">Wien I</strain>
    </source>
</reference>
<dbReference type="CDD" id="cd10289">
    <property type="entry name" value="GST_C_AaRS_like"/>
    <property type="match status" value="1"/>
</dbReference>
<dbReference type="GO" id="GO:0017102">
    <property type="term" value="C:methionyl glutamyl tRNA synthetase complex"/>
    <property type="evidence" value="ECO:0007669"/>
    <property type="project" value="TreeGrafter"/>
</dbReference>
<evidence type="ECO:0000256" key="3">
    <source>
        <dbReference type="ARBA" id="ARBA00012835"/>
    </source>
</evidence>
<dbReference type="EMBL" id="MIGC01001103">
    <property type="protein sequence ID" value="PHJ23474.1"/>
    <property type="molecule type" value="Genomic_DNA"/>
</dbReference>
<dbReference type="OrthoDB" id="10250478at2759"/>
<keyword evidence="5 12" id="KW-0436">Ligase</keyword>
<evidence type="ECO:0000256" key="7">
    <source>
        <dbReference type="ARBA" id="ARBA00022840"/>
    </source>
</evidence>
<dbReference type="InterPro" id="IPR010987">
    <property type="entry name" value="Glutathione-S-Trfase_C-like"/>
</dbReference>
<dbReference type="Gene3D" id="1.20.1050.130">
    <property type="match status" value="1"/>
</dbReference>
<dbReference type="AlphaFoldDB" id="A0A2C6L848"/>
<feature type="compositionally biased region" description="Basic and acidic residues" evidence="13">
    <location>
        <begin position="226"/>
        <end position="239"/>
    </location>
</feature>
<proteinExistence type="inferred from homology"/>
<dbReference type="VEuPathDB" id="ToxoDB:CSUI_002675"/>
<gene>
    <name evidence="15" type="ORF">CSUI_002675</name>
</gene>
<feature type="domain" description="GST C-terminal" evidence="14">
    <location>
        <begin position="56"/>
        <end position="204"/>
    </location>
</feature>
<evidence type="ECO:0000313" key="16">
    <source>
        <dbReference type="Proteomes" id="UP000221165"/>
    </source>
</evidence>
<dbReference type="FunFam" id="3.90.800.10:FF:000001">
    <property type="entry name" value="Glutamine--tRNA ligase"/>
    <property type="match status" value="1"/>
</dbReference>
<dbReference type="GO" id="GO:0004818">
    <property type="term" value="F:glutamate-tRNA ligase activity"/>
    <property type="evidence" value="ECO:0007669"/>
    <property type="project" value="UniProtKB-EC"/>
</dbReference>
<sequence length="806" mass="90023">MWKVRYPLHTPPLASLSVSALLERGLVACVPDAKLQGGPLVYVQRGGEGSPEEILPDIACAKLLCSLSSRTTLLYPACNLASTSLTDLSLTAEVDSMLSMVATLHTASTLNPKHLGSINGHLQLKTFLCGYHLTLADLALYGQLRRLSPDTNQDKKAGGDPTTAGAPPPAWKEKFVHVFRWYSFLHGQQAIANCIGTALRKAGSGACGSAASSGGGKTSQKGGSVENDKKTGEDKKDSGSKQASYEGKLEGAVDGKVVTRFPPEPSGYLHIGHAKAALLNHYFAKKYHGKMLFRFDDTNPAKENEEFETSIVQDTKLLNVDWASLSHTSDYFEKMQEMCERLIKEGKFYVDDTPTEVMREQRGEGIESCRRNVPIEENLQRWAEMLKGTPEGQKCCVRAKIDMQSKNKCMRDPVMYRCVVDIPHHRHGTKYKAYPTYDFACPVVDSIEGVTHALRTNEYADRIPQYRWVQEAAGLAPTHIYEFSRLCFVKTLLSKRKLKYFVDNGYVNGWDDPRMPTVRGILRRGLQVEALLEFILEQGPSKAGNLMEWDKLWTKNKQLIDPIVPRYMAVGIRYKWNGVWNVSSSHVSSEDAVLVRIKGAPEVPETKKRRMHNKNDSLGEGDMWLLNSILIDKDDAALCEDGEEVTLMHWGNCIFDKIKKNANGEVEEIEATLHLEGDFRKTKKKLHWLANFKGLPSSPTKAAEVIIREYDHLITADKIDQEESDWEKFINPVTQYDTLALGDPLLMKVKEGDLLQLERRGYFRVDEAGDKIVLIKIPDGRSKAMSAVSTKVDAAKLSGVKITGKK</sequence>
<dbReference type="HAMAP" id="MF_02076">
    <property type="entry name" value="Glu_tRNA_synth_type2"/>
    <property type="match status" value="1"/>
</dbReference>
<evidence type="ECO:0000256" key="12">
    <source>
        <dbReference type="RuleBase" id="RU363037"/>
    </source>
</evidence>
<dbReference type="GO" id="GO:0005829">
    <property type="term" value="C:cytosol"/>
    <property type="evidence" value="ECO:0007669"/>
    <property type="project" value="TreeGrafter"/>
</dbReference>
<dbReference type="Proteomes" id="UP000221165">
    <property type="component" value="Unassembled WGS sequence"/>
</dbReference>
<dbReference type="InterPro" id="IPR020058">
    <property type="entry name" value="Glu/Gln-tRNA-synth_Ib_cat-dom"/>
</dbReference>
<dbReference type="Pfam" id="PF00749">
    <property type="entry name" value="tRNA-synt_1c"/>
    <property type="match status" value="1"/>
</dbReference>
<evidence type="ECO:0000256" key="2">
    <source>
        <dbReference type="ARBA" id="ARBA00008927"/>
    </source>
</evidence>
<comment type="caution">
    <text evidence="15">The sequence shown here is derived from an EMBL/GenBank/DDBJ whole genome shotgun (WGS) entry which is preliminary data.</text>
</comment>
<evidence type="ECO:0000313" key="15">
    <source>
        <dbReference type="EMBL" id="PHJ23474.1"/>
    </source>
</evidence>
<dbReference type="InterPro" id="IPR000924">
    <property type="entry name" value="Glu/Gln-tRNA-synth"/>
</dbReference>
<dbReference type="PANTHER" id="PTHR43097:SF5">
    <property type="entry name" value="GLUTAMATE--TRNA LIGASE"/>
    <property type="match status" value="1"/>
</dbReference>
<dbReference type="PROSITE" id="PS00178">
    <property type="entry name" value="AA_TRNA_LIGASE_I"/>
    <property type="match status" value="1"/>
</dbReference>
<dbReference type="InterPro" id="IPR014729">
    <property type="entry name" value="Rossmann-like_a/b/a_fold"/>
</dbReference>
<dbReference type="InterPro" id="IPR036282">
    <property type="entry name" value="Glutathione-S-Trfase_C_sf"/>
</dbReference>
<dbReference type="Pfam" id="PF20974">
    <property type="entry name" value="tRNA-synt_1c_C2"/>
    <property type="match status" value="1"/>
</dbReference>
<keyword evidence="4" id="KW-0963">Cytoplasm</keyword>
<dbReference type="GO" id="GO:0005524">
    <property type="term" value="F:ATP binding"/>
    <property type="evidence" value="ECO:0007669"/>
    <property type="project" value="UniProtKB-KW"/>
</dbReference>
<dbReference type="PANTHER" id="PTHR43097">
    <property type="entry name" value="GLUTAMINE-TRNA LIGASE"/>
    <property type="match status" value="1"/>
</dbReference>
<organism evidence="15 16">
    <name type="scientific">Cystoisospora suis</name>
    <dbReference type="NCBI Taxonomy" id="483139"/>
    <lineage>
        <taxon>Eukaryota</taxon>
        <taxon>Sar</taxon>
        <taxon>Alveolata</taxon>
        <taxon>Apicomplexa</taxon>
        <taxon>Conoidasida</taxon>
        <taxon>Coccidia</taxon>
        <taxon>Eucoccidiorida</taxon>
        <taxon>Eimeriorina</taxon>
        <taxon>Sarcocystidae</taxon>
        <taxon>Cystoisospora</taxon>
    </lineage>
</organism>
<dbReference type="SUPFAM" id="SSF52374">
    <property type="entry name" value="Nucleotidylyl transferase"/>
    <property type="match status" value="1"/>
</dbReference>
<dbReference type="SUPFAM" id="SSF50715">
    <property type="entry name" value="Ribosomal protein L25-like"/>
    <property type="match status" value="1"/>
</dbReference>
<evidence type="ECO:0000256" key="6">
    <source>
        <dbReference type="ARBA" id="ARBA00022741"/>
    </source>
</evidence>
<dbReference type="GO" id="GO:0006424">
    <property type="term" value="P:glutamyl-tRNA aminoacylation"/>
    <property type="evidence" value="ECO:0007669"/>
    <property type="project" value="InterPro"/>
</dbReference>
<dbReference type="GeneID" id="94426085"/>
<dbReference type="InterPro" id="IPR050132">
    <property type="entry name" value="Gln/Glu-tRNA_Ligase"/>
</dbReference>
<dbReference type="Gene3D" id="1.10.1160.10">
    <property type="entry name" value="Glutamyl-trna Synthetase, Domain 2"/>
    <property type="match status" value="1"/>
</dbReference>
<dbReference type="PROSITE" id="PS50405">
    <property type="entry name" value="GST_CTER"/>
    <property type="match status" value="1"/>
</dbReference>
<keyword evidence="6 12" id="KW-0547">Nucleotide-binding</keyword>
<evidence type="ECO:0000256" key="9">
    <source>
        <dbReference type="ARBA" id="ARBA00023146"/>
    </source>
</evidence>
<dbReference type="InterPro" id="IPR020056">
    <property type="entry name" value="Rbsml_bL25/Gln-tRNA_synth_N"/>
</dbReference>
<dbReference type="Gene3D" id="3.90.800.10">
    <property type="entry name" value="Glutamyl-tRNA Synthetase, Domain 3"/>
    <property type="match status" value="1"/>
</dbReference>
<feature type="region of interest" description="Disordered" evidence="13">
    <location>
        <begin position="150"/>
        <end position="169"/>
    </location>
</feature>
<accession>A0A2C6L848</accession>
<evidence type="ECO:0000256" key="4">
    <source>
        <dbReference type="ARBA" id="ARBA00022490"/>
    </source>
</evidence>
<dbReference type="PRINTS" id="PR00987">
    <property type="entry name" value="TRNASYNTHGLU"/>
</dbReference>
<dbReference type="EC" id="6.1.1.17" evidence="3"/>
<feature type="region of interest" description="Disordered" evidence="13">
    <location>
        <begin position="209"/>
        <end position="246"/>
    </location>
</feature>
<evidence type="ECO:0000256" key="5">
    <source>
        <dbReference type="ARBA" id="ARBA00022598"/>
    </source>
</evidence>
<evidence type="ECO:0000256" key="8">
    <source>
        <dbReference type="ARBA" id="ARBA00022917"/>
    </source>
</evidence>
<dbReference type="FunFam" id="3.40.50.620:FF:000037">
    <property type="entry name" value="Glutamine--tRNA ligase cytoplasmic"/>
    <property type="match status" value="1"/>
</dbReference>